<dbReference type="PANTHER" id="PTHR42742:SF3">
    <property type="entry name" value="FRUCTOKINASE"/>
    <property type="match status" value="1"/>
</dbReference>
<keyword evidence="9" id="KW-0460">Magnesium</keyword>
<gene>
    <name evidence="13" type="ORF">DW663_12495</name>
</gene>
<keyword evidence="10" id="KW-0119">Carbohydrate metabolism</keyword>
<evidence type="ECO:0000256" key="3">
    <source>
        <dbReference type="ARBA" id="ARBA00022679"/>
    </source>
</evidence>
<keyword evidence="4" id="KW-0479">Metal-binding</keyword>
<dbReference type="Proteomes" id="UP000284676">
    <property type="component" value="Unassembled WGS sequence"/>
</dbReference>
<comment type="cofactor">
    <cofactor evidence="1">
        <name>Mg(2+)</name>
        <dbReference type="ChEBI" id="CHEBI:18420"/>
    </cofactor>
</comment>
<evidence type="ECO:0000256" key="1">
    <source>
        <dbReference type="ARBA" id="ARBA00001946"/>
    </source>
</evidence>
<evidence type="ECO:0000256" key="4">
    <source>
        <dbReference type="ARBA" id="ARBA00022723"/>
    </source>
</evidence>
<dbReference type="InterPro" id="IPR000600">
    <property type="entry name" value="ROK"/>
</dbReference>
<dbReference type="InterPro" id="IPR051804">
    <property type="entry name" value="Carb_Metab_Reg_Kinase/Isom"/>
</dbReference>
<dbReference type="InterPro" id="IPR049874">
    <property type="entry name" value="ROK_cs"/>
</dbReference>
<dbReference type="FunFam" id="3.30.420.40:FF:000153">
    <property type="entry name" value="Putative fructokinase"/>
    <property type="match status" value="1"/>
</dbReference>
<evidence type="ECO:0000256" key="5">
    <source>
        <dbReference type="ARBA" id="ARBA00022741"/>
    </source>
</evidence>
<proteinExistence type="inferred from homology"/>
<evidence type="ECO:0000256" key="7">
    <source>
        <dbReference type="ARBA" id="ARBA00022833"/>
    </source>
</evidence>
<name>A0A414PMH3_FUSMR</name>
<dbReference type="Pfam" id="PF00480">
    <property type="entry name" value="ROK"/>
    <property type="match status" value="1"/>
</dbReference>
<keyword evidence="8" id="KW-0067">ATP-binding</keyword>
<dbReference type="PROSITE" id="PS01125">
    <property type="entry name" value="ROK"/>
    <property type="match status" value="1"/>
</dbReference>
<dbReference type="EC" id="2.7.1.4" evidence="11"/>
<evidence type="ECO:0000256" key="11">
    <source>
        <dbReference type="ARBA" id="ARBA00038887"/>
    </source>
</evidence>
<sequence length="291" mass="31786">MKFGAIDAGGKKFICGITDEQGNTLEKTSFLTETPEKTIPLVIDFFRNKDISALGVGCFGPLDLNPNSDTYGYITSSPKTDWKNYNILGNLKSAFNIPIFLDTNMNVGVLGEAMWGAGKGLKNTIFLTIGNGIGGGAIVEGKIVHGMLHPEMGHMFVSRHPRDKFAGTCPFHGGNCLEGMASVPAIEKRWGKSLSSLPIEHPAWDLEAFYIAHALVNYILILSPEKIILGGEVMKYKQLLPIVKKAVIKLLNGYIQTNQIFREIDDYIVLPDLGENSGFFGAAALCIKNFK</sequence>
<dbReference type="CDD" id="cd24067">
    <property type="entry name" value="ASKHA_NBD_ROK_BsFRK-like"/>
    <property type="match status" value="1"/>
</dbReference>
<keyword evidence="5" id="KW-0547">Nucleotide-binding</keyword>
<evidence type="ECO:0000313" key="14">
    <source>
        <dbReference type="Proteomes" id="UP000284676"/>
    </source>
</evidence>
<dbReference type="GO" id="GO:0046872">
    <property type="term" value="F:metal ion binding"/>
    <property type="evidence" value="ECO:0007669"/>
    <property type="project" value="UniProtKB-KW"/>
</dbReference>
<dbReference type="Gene3D" id="3.30.420.40">
    <property type="match status" value="2"/>
</dbReference>
<evidence type="ECO:0000256" key="8">
    <source>
        <dbReference type="ARBA" id="ARBA00022840"/>
    </source>
</evidence>
<keyword evidence="6" id="KW-0418">Kinase</keyword>
<evidence type="ECO:0000256" key="9">
    <source>
        <dbReference type="ARBA" id="ARBA00022842"/>
    </source>
</evidence>
<dbReference type="PANTHER" id="PTHR42742">
    <property type="entry name" value="TRANSCRIPTIONAL REPRESSOR MPRA"/>
    <property type="match status" value="1"/>
</dbReference>
<dbReference type="GO" id="GO:0008865">
    <property type="term" value="F:fructokinase activity"/>
    <property type="evidence" value="ECO:0007669"/>
    <property type="project" value="UniProtKB-EC"/>
</dbReference>
<comment type="catalytic activity">
    <reaction evidence="12">
        <text>D-fructose + ATP = D-fructose 6-phosphate + ADP + H(+)</text>
        <dbReference type="Rhea" id="RHEA:16125"/>
        <dbReference type="ChEBI" id="CHEBI:15378"/>
        <dbReference type="ChEBI" id="CHEBI:30616"/>
        <dbReference type="ChEBI" id="CHEBI:37721"/>
        <dbReference type="ChEBI" id="CHEBI:61527"/>
        <dbReference type="ChEBI" id="CHEBI:456216"/>
        <dbReference type="EC" id="2.7.1.4"/>
    </reaction>
</comment>
<dbReference type="AlphaFoldDB" id="A0A414PMH3"/>
<evidence type="ECO:0000256" key="12">
    <source>
        <dbReference type="ARBA" id="ARBA00048451"/>
    </source>
</evidence>
<evidence type="ECO:0000256" key="6">
    <source>
        <dbReference type="ARBA" id="ARBA00022777"/>
    </source>
</evidence>
<dbReference type="GO" id="GO:0005524">
    <property type="term" value="F:ATP binding"/>
    <property type="evidence" value="ECO:0007669"/>
    <property type="project" value="UniProtKB-KW"/>
</dbReference>
<evidence type="ECO:0000256" key="10">
    <source>
        <dbReference type="ARBA" id="ARBA00023277"/>
    </source>
</evidence>
<dbReference type="RefSeq" id="WP_005885739.1">
    <property type="nucleotide sequence ID" value="NZ_CABMMQ010000008.1"/>
</dbReference>
<organism evidence="13 14">
    <name type="scientific">Fusobacterium mortiferum</name>
    <dbReference type="NCBI Taxonomy" id="850"/>
    <lineage>
        <taxon>Bacteria</taxon>
        <taxon>Fusobacteriati</taxon>
        <taxon>Fusobacteriota</taxon>
        <taxon>Fusobacteriia</taxon>
        <taxon>Fusobacteriales</taxon>
        <taxon>Fusobacteriaceae</taxon>
        <taxon>Fusobacterium</taxon>
    </lineage>
</organism>
<comment type="caution">
    <text evidence="13">The sequence shown here is derived from an EMBL/GenBank/DDBJ whole genome shotgun (WGS) entry which is preliminary data.</text>
</comment>
<dbReference type="GeneID" id="62762584"/>
<accession>A0A414PMH3</accession>
<dbReference type="InterPro" id="IPR043129">
    <property type="entry name" value="ATPase_NBD"/>
</dbReference>
<reference evidence="13 14" key="1">
    <citation type="submission" date="2018-08" db="EMBL/GenBank/DDBJ databases">
        <title>A genome reference for cultivated species of the human gut microbiota.</title>
        <authorList>
            <person name="Zou Y."/>
            <person name="Xue W."/>
            <person name="Luo G."/>
        </authorList>
    </citation>
    <scope>NUCLEOTIDE SEQUENCE [LARGE SCALE GENOMIC DNA]</scope>
    <source>
        <strain evidence="13 14">AM25-1</strain>
    </source>
</reference>
<keyword evidence="7" id="KW-0862">Zinc</keyword>
<dbReference type="SUPFAM" id="SSF53067">
    <property type="entry name" value="Actin-like ATPase domain"/>
    <property type="match status" value="1"/>
</dbReference>
<evidence type="ECO:0000256" key="2">
    <source>
        <dbReference type="ARBA" id="ARBA00006479"/>
    </source>
</evidence>
<protein>
    <recommendedName>
        <fullName evidence="11">fructokinase</fullName>
        <ecNumber evidence="11">2.7.1.4</ecNumber>
    </recommendedName>
</protein>
<evidence type="ECO:0000313" key="13">
    <source>
        <dbReference type="EMBL" id="RHF69653.1"/>
    </source>
</evidence>
<keyword evidence="3" id="KW-0808">Transferase</keyword>
<comment type="similarity">
    <text evidence="2">Belongs to the ROK (NagC/XylR) family.</text>
</comment>
<dbReference type="EMBL" id="QRHL01000045">
    <property type="protein sequence ID" value="RHF69653.1"/>
    <property type="molecule type" value="Genomic_DNA"/>
</dbReference>